<sequence>LAEVVDGHLPKFRELSRFPEVRRDLALLVDQDVPAQDILTQIRAAAGEWLTDLRLFDVYHGKGIDPHRKSLAVGLTWQHPSRTLNDDEVNSTTQNIVTSLEERFNATLRK</sequence>
<dbReference type="GO" id="GO:0046872">
    <property type="term" value="F:metal ion binding"/>
    <property type="evidence" value="ECO:0007669"/>
    <property type="project" value="UniProtKB-KW"/>
</dbReference>
<gene>
    <name evidence="20" type="ORF">DT376_38530</name>
</gene>
<dbReference type="Pfam" id="PF03147">
    <property type="entry name" value="FDX-ACB"/>
    <property type="match status" value="1"/>
</dbReference>
<comment type="subcellular location">
    <subcellularLocation>
        <location evidence="2">Cytoplasm</location>
    </subcellularLocation>
</comment>
<keyword evidence="8" id="KW-0820">tRNA-binding</keyword>
<keyword evidence="15" id="KW-0648">Protein biosynthesis</keyword>
<feature type="domain" description="FDX-ACB" evidence="19">
    <location>
        <begin position="16"/>
        <end position="109"/>
    </location>
</feature>
<evidence type="ECO:0000256" key="15">
    <source>
        <dbReference type="ARBA" id="ARBA00022917"/>
    </source>
</evidence>
<dbReference type="PROSITE" id="PS51447">
    <property type="entry name" value="FDX_ACB"/>
    <property type="match status" value="1"/>
</dbReference>
<evidence type="ECO:0000256" key="16">
    <source>
        <dbReference type="ARBA" id="ARBA00023146"/>
    </source>
</evidence>
<dbReference type="GO" id="GO:0005737">
    <property type="term" value="C:cytoplasm"/>
    <property type="evidence" value="ECO:0007669"/>
    <property type="project" value="UniProtKB-SubCell"/>
</dbReference>
<dbReference type="FunFam" id="3.30.70.380:FF:000001">
    <property type="entry name" value="Phenylalanine--tRNA ligase beta subunit"/>
    <property type="match status" value="1"/>
</dbReference>
<evidence type="ECO:0000256" key="11">
    <source>
        <dbReference type="ARBA" id="ARBA00022741"/>
    </source>
</evidence>
<keyword evidence="12" id="KW-0067">ATP-binding</keyword>
<dbReference type="InterPro" id="IPR005121">
    <property type="entry name" value="Fdx_antiC-bd"/>
</dbReference>
<protein>
    <recommendedName>
        <fullName evidence="6">Phenylalanine--tRNA ligase beta subunit</fullName>
        <ecNumber evidence="5">6.1.1.20</ecNumber>
    </recommendedName>
    <alternativeName>
        <fullName evidence="17">Phenylalanyl-tRNA synthetase beta subunit</fullName>
    </alternativeName>
</protein>
<keyword evidence="13" id="KW-0460">Magnesium</keyword>
<proteinExistence type="inferred from homology"/>
<comment type="subunit">
    <text evidence="4">Tetramer of two alpha and two beta subunits.</text>
</comment>
<dbReference type="Proteomes" id="UP000253594">
    <property type="component" value="Unassembled WGS sequence"/>
</dbReference>
<evidence type="ECO:0000256" key="13">
    <source>
        <dbReference type="ARBA" id="ARBA00022842"/>
    </source>
</evidence>
<evidence type="ECO:0000259" key="19">
    <source>
        <dbReference type="PROSITE" id="PS51447"/>
    </source>
</evidence>
<name>A0A367LX04_PSEAI</name>
<dbReference type="AlphaFoldDB" id="A0A367LX04"/>
<evidence type="ECO:0000256" key="17">
    <source>
        <dbReference type="ARBA" id="ARBA00033189"/>
    </source>
</evidence>
<evidence type="ECO:0000256" key="7">
    <source>
        <dbReference type="ARBA" id="ARBA00022490"/>
    </source>
</evidence>
<dbReference type="EC" id="6.1.1.20" evidence="5"/>
<dbReference type="GO" id="GO:0004826">
    <property type="term" value="F:phenylalanine-tRNA ligase activity"/>
    <property type="evidence" value="ECO:0007669"/>
    <property type="project" value="UniProtKB-EC"/>
</dbReference>
<dbReference type="EMBL" id="QORE01002805">
    <property type="protein sequence ID" value="RCI69704.1"/>
    <property type="molecule type" value="Genomic_DNA"/>
</dbReference>
<reference evidence="20 21" key="1">
    <citation type="submission" date="2018-07" db="EMBL/GenBank/DDBJ databases">
        <title>Mechanisms of high-level aminoglycoside resistance among Gram-negative pathogens in Brazil.</title>
        <authorList>
            <person name="Ballaben A.S."/>
            <person name="Darini A.L.C."/>
            <person name="Doi Y."/>
        </authorList>
    </citation>
    <scope>NUCLEOTIDE SEQUENCE [LARGE SCALE GENOMIC DNA]</scope>
    <source>
        <strain evidence="20 21">B2-305</strain>
    </source>
</reference>
<evidence type="ECO:0000256" key="1">
    <source>
        <dbReference type="ARBA" id="ARBA00001946"/>
    </source>
</evidence>
<dbReference type="GO" id="GO:0006412">
    <property type="term" value="P:translation"/>
    <property type="evidence" value="ECO:0007669"/>
    <property type="project" value="UniProtKB-KW"/>
</dbReference>
<accession>A0A367LX04</accession>
<evidence type="ECO:0000256" key="14">
    <source>
        <dbReference type="ARBA" id="ARBA00022884"/>
    </source>
</evidence>
<dbReference type="GO" id="GO:0000049">
    <property type="term" value="F:tRNA binding"/>
    <property type="evidence" value="ECO:0007669"/>
    <property type="project" value="UniProtKB-KW"/>
</dbReference>
<organism evidence="20 21">
    <name type="scientific">Pseudomonas aeruginosa</name>
    <dbReference type="NCBI Taxonomy" id="287"/>
    <lineage>
        <taxon>Bacteria</taxon>
        <taxon>Pseudomonadati</taxon>
        <taxon>Pseudomonadota</taxon>
        <taxon>Gammaproteobacteria</taxon>
        <taxon>Pseudomonadales</taxon>
        <taxon>Pseudomonadaceae</taxon>
        <taxon>Pseudomonas</taxon>
    </lineage>
</organism>
<evidence type="ECO:0000256" key="4">
    <source>
        <dbReference type="ARBA" id="ARBA00011209"/>
    </source>
</evidence>
<dbReference type="SMART" id="SM00896">
    <property type="entry name" value="FDX-ACB"/>
    <property type="match status" value="1"/>
</dbReference>
<evidence type="ECO:0000256" key="18">
    <source>
        <dbReference type="ARBA" id="ARBA00049255"/>
    </source>
</evidence>
<evidence type="ECO:0000256" key="10">
    <source>
        <dbReference type="ARBA" id="ARBA00022723"/>
    </source>
</evidence>
<evidence type="ECO:0000256" key="3">
    <source>
        <dbReference type="ARBA" id="ARBA00008653"/>
    </source>
</evidence>
<comment type="caution">
    <text evidence="20">The sequence shown here is derived from an EMBL/GenBank/DDBJ whole genome shotgun (WGS) entry which is preliminary data.</text>
</comment>
<comment type="catalytic activity">
    <reaction evidence="18">
        <text>tRNA(Phe) + L-phenylalanine + ATP = L-phenylalanyl-tRNA(Phe) + AMP + diphosphate + H(+)</text>
        <dbReference type="Rhea" id="RHEA:19413"/>
        <dbReference type="Rhea" id="RHEA-COMP:9668"/>
        <dbReference type="Rhea" id="RHEA-COMP:9699"/>
        <dbReference type="ChEBI" id="CHEBI:15378"/>
        <dbReference type="ChEBI" id="CHEBI:30616"/>
        <dbReference type="ChEBI" id="CHEBI:33019"/>
        <dbReference type="ChEBI" id="CHEBI:58095"/>
        <dbReference type="ChEBI" id="CHEBI:78442"/>
        <dbReference type="ChEBI" id="CHEBI:78531"/>
        <dbReference type="ChEBI" id="CHEBI:456215"/>
        <dbReference type="EC" id="6.1.1.20"/>
    </reaction>
</comment>
<keyword evidence="16" id="KW-0030">Aminoacyl-tRNA synthetase</keyword>
<evidence type="ECO:0000256" key="9">
    <source>
        <dbReference type="ARBA" id="ARBA00022598"/>
    </source>
</evidence>
<evidence type="ECO:0000313" key="20">
    <source>
        <dbReference type="EMBL" id="RCI69704.1"/>
    </source>
</evidence>
<feature type="non-terminal residue" evidence="20">
    <location>
        <position position="1"/>
    </location>
</feature>
<keyword evidence="11" id="KW-0547">Nucleotide-binding</keyword>
<dbReference type="InterPro" id="IPR036690">
    <property type="entry name" value="Fdx_antiC-bd_sf"/>
</dbReference>
<evidence type="ECO:0000256" key="2">
    <source>
        <dbReference type="ARBA" id="ARBA00004496"/>
    </source>
</evidence>
<evidence type="ECO:0000256" key="8">
    <source>
        <dbReference type="ARBA" id="ARBA00022555"/>
    </source>
</evidence>
<evidence type="ECO:0000256" key="12">
    <source>
        <dbReference type="ARBA" id="ARBA00022840"/>
    </source>
</evidence>
<evidence type="ECO:0000313" key="21">
    <source>
        <dbReference type="Proteomes" id="UP000253594"/>
    </source>
</evidence>
<comment type="cofactor">
    <cofactor evidence="1">
        <name>Mg(2+)</name>
        <dbReference type="ChEBI" id="CHEBI:18420"/>
    </cofactor>
</comment>
<keyword evidence="10" id="KW-0479">Metal-binding</keyword>
<keyword evidence="9 20" id="KW-0436">Ligase</keyword>
<dbReference type="Gene3D" id="3.30.70.380">
    <property type="entry name" value="Ferrodoxin-fold anticodon-binding domain"/>
    <property type="match status" value="1"/>
</dbReference>
<dbReference type="GO" id="GO:0005524">
    <property type="term" value="F:ATP binding"/>
    <property type="evidence" value="ECO:0007669"/>
    <property type="project" value="UniProtKB-KW"/>
</dbReference>
<evidence type="ECO:0000256" key="5">
    <source>
        <dbReference type="ARBA" id="ARBA00012814"/>
    </source>
</evidence>
<evidence type="ECO:0000256" key="6">
    <source>
        <dbReference type="ARBA" id="ARBA00017032"/>
    </source>
</evidence>
<keyword evidence="7" id="KW-0963">Cytoplasm</keyword>
<keyword evidence="14" id="KW-0694">RNA-binding</keyword>
<dbReference type="SUPFAM" id="SSF54991">
    <property type="entry name" value="Anticodon-binding domain of PheRS"/>
    <property type="match status" value="1"/>
</dbReference>
<comment type="similarity">
    <text evidence="3">Belongs to the phenylalanyl-tRNA synthetase beta subunit family. Type 1 subfamily.</text>
</comment>